<feature type="transmembrane region" description="Helical" evidence="1">
    <location>
        <begin position="91"/>
        <end position="109"/>
    </location>
</feature>
<evidence type="ECO:0000256" key="1">
    <source>
        <dbReference type="SAM" id="Phobius"/>
    </source>
</evidence>
<evidence type="ECO:0000313" key="3">
    <source>
        <dbReference type="Proteomes" id="UP000595140"/>
    </source>
</evidence>
<feature type="transmembrane region" description="Helical" evidence="1">
    <location>
        <begin position="150"/>
        <end position="170"/>
    </location>
</feature>
<feature type="transmembrane region" description="Helical" evidence="1">
    <location>
        <begin position="24"/>
        <end position="45"/>
    </location>
</feature>
<keyword evidence="1" id="KW-1133">Transmembrane helix</keyword>
<keyword evidence="1" id="KW-0472">Membrane</keyword>
<dbReference type="EMBL" id="OOIL02002916">
    <property type="protein sequence ID" value="VFQ85350.1"/>
    <property type="molecule type" value="Genomic_DNA"/>
</dbReference>
<keyword evidence="3" id="KW-1185">Reference proteome</keyword>
<keyword evidence="1" id="KW-0812">Transmembrane</keyword>
<evidence type="ECO:0000313" key="2">
    <source>
        <dbReference type="EMBL" id="VFQ85350.1"/>
    </source>
</evidence>
<gene>
    <name evidence="2" type="ORF">CCAM_LOCUS27126</name>
</gene>
<proteinExistence type="predicted"/>
<feature type="transmembrane region" description="Helical" evidence="1">
    <location>
        <begin position="57"/>
        <end position="79"/>
    </location>
</feature>
<dbReference type="OrthoDB" id="7933078at2759"/>
<feature type="transmembrane region" description="Helical" evidence="1">
    <location>
        <begin position="116"/>
        <end position="138"/>
    </location>
</feature>
<protein>
    <submittedName>
        <fullName evidence="2">Uncharacterized protein</fullName>
    </submittedName>
</protein>
<dbReference type="AlphaFoldDB" id="A0A484M925"/>
<organism evidence="2 3">
    <name type="scientific">Cuscuta campestris</name>
    <dbReference type="NCBI Taxonomy" id="132261"/>
    <lineage>
        <taxon>Eukaryota</taxon>
        <taxon>Viridiplantae</taxon>
        <taxon>Streptophyta</taxon>
        <taxon>Embryophyta</taxon>
        <taxon>Tracheophyta</taxon>
        <taxon>Spermatophyta</taxon>
        <taxon>Magnoliopsida</taxon>
        <taxon>eudicotyledons</taxon>
        <taxon>Gunneridae</taxon>
        <taxon>Pentapetalae</taxon>
        <taxon>asterids</taxon>
        <taxon>lamiids</taxon>
        <taxon>Solanales</taxon>
        <taxon>Convolvulaceae</taxon>
        <taxon>Cuscuteae</taxon>
        <taxon>Cuscuta</taxon>
        <taxon>Cuscuta subgen. Grammica</taxon>
        <taxon>Cuscuta sect. Cleistogrammica</taxon>
    </lineage>
</organism>
<reference evidence="2 3" key="1">
    <citation type="submission" date="2018-04" db="EMBL/GenBank/DDBJ databases">
        <authorList>
            <person name="Vogel A."/>
        </authorList>
    </citation>
    <scope>NUCLEOTIDE SEQUENCE [LARGE SCALE GENOMIC DNA]</scope>
</reference>
<name>A0A484M925_9ASTE</name>
<accession>A0A484M925</accession>
<sequence>MGECLGWARGGKVYDGEEWPRICMLHATISIQMFVGTAVFAATFFTPAANKFFTAGAPYGPILVIAVSVLLVVIFGWAMDFYTDDFPYNCIFFGLFSLVFPFMIGVVSACAKGMTLAIAVGVTALVFVALTLYSSFLAKRAMSHPHMEGTIEMICGYVGALIFSGVIITNTHRSAASNFRYVEAACQMYFHYPLSDASVLWGRVEDSRRVIRARKQGVWNGAPRSGGPPVVAL</sequence>
<dbReference type="Proteomes" id="UP000595140">
    <property type="component" value="Unassembled WGS sequence"/>
</dbReference>